<feature type="compositionally biased region" description="Low complexity" evidence="2">
    <location>
        <begin position="41"/>
        <end position="64"/>
    </location>
</feature>
<evidence type="ECO:0000256" key="3">
    <source>
        <dbReference type="SAM" id="SignalP"/>
    </source>
</evidence>
<sequence>MFTRKLVKTGGFTGLVCAIIIALSVTGCSADKNAPEPDVVGEQSGQSEAGGQAEQSAAGEQYGQSNPPAETEPTTWTFTDTSGKQITLGIPIEKAVVINRNTAEAITLLGAGDRIIATGDNTVKNNPYLGLDSLPEVGETGQVNLETILSLRPQVVFAYTNRPDERLEEKLEPAGIKVIRMNNFLPDQVDEEWKMLGKLFAQEERAAQFLEWKHQIESIPAERIQSIDEGDKKSVMALSAGFLNSNGGYRVFPSESLGGEPGVGEGYATILAGGKDAADLQWNPAEASTTIMVDEEYVLTRNPDVITLHGTWLGGYEAVDAEPLEEAFSNIVSISSIDQLNAGKNREVYFFHTNFIGSDKRYIGVLQLAKWLYPDRFEDVDPGAYAKEYFEQWLGVPYQGIWYYSFKENH</sequence>
<dbReference type="Gene3D" id="3.40.50.1980">
    <property type="entry name" value="Nitrogenase molybdenum iron protein domain"/>
    <property type="match status" value="2"/>
</dbReference>
<name>A0ABW3D3K6_9BACL</name>
<reference evidence="6" key="1">
    <citation type="journal article" date="2019" name="Int. J. Syst. Evol. Microbiol.">
        <title>The Global Catalogue of Microorganisms (GCM) 10K type strain sequencing project: providing services to taxonomists for standard genome sequencing and annotation.</title>
        <authorList>
            <consortium name="The Broad Institute Genomics Platform"/>
            <consortium name="The Broad Institute Genome Sequencing Center for Infectious Disease"/>
            <person name="Wu L."/>
            <person name="Ma J."/>
        </authorList>
    </citation>
    <scope>NUCLEOTIDE SEQUENCE [LARGE SCALE GENOMIC DNA]</scope>
    <source>
        <strain evidence="6">CCUG 57263</strain>
    </source>
</reference>
<feature type="domain" description="Fe/B12 periplasmic-binding" evidence="4">
    <location>
        <begin position="94"/>
        <end position="380"/>
    </location>
</feature>
<dbReference type="Proteomes" id="UP001597120">
    <property type="component" value="Unassembled WGS sequence"/>
</dbReference>
<dbReference type="InterPro" id="IPR050902">
    <property type="entry name" value="ABC_Transporter_SBP"/>
</dbReference>
<feature type="region of interest" description="Disordered" evidence="2">
    <location>
        <begin position="34"/>
        <end position="79"/>
    </location>
</feature>
<feature type="chain" id="PRO_5045575542" evidence="3">
    <location>
        <begin position="31"/>
        <end position="410"/>
    </location>
</feature>
<keyword evidence="3" id="KW-0732">Signal</keyword>
<evidence type="ECO:0000313" key="6">
    <source>
        <dbReference type="Proteomes" id="UP001597120"/>
    </source>
</evidence>
<dbReference type="RefSeq" id="WP_379285752.1">
    <property type="nucleotide sequence ID" value="NZ_JBHTIU010000008.1"/>
</dbReference>
<gene>
    <name evidence="5" type="ORF">ACFQ03_02170</name>
</gene>
<dbReference type="PANTHER" id="PTHR30535">
    <property type="entry name" value="VITAMIN B12-BINDING PROTEIN"/>
    <property type="match status" value="1"/>
</dbReference>
<dbReference type="SUPFAM" id="SSF53807">
    <property type="entry name" value="Helical backbone' metal receptor"/>
    <property type="match status" value="1"/>
</dbReference>
<accession>A0ABW3D3K6</accession>
<evidence type="ECO:0000259" key="4">
    <source>
        <dbReference type="PROSITE" id="PS50983"/>
    </source>
</evidence>
<feature type="signal peptide" evidence="3">
    <location>
        <begin position="1"/>
        <end position="30"/>
    </location>
</feature>
<keyword evidence="6" id="KW-1185">Reference proteome</keyword>
<comment type="caution">
    <text evidence="5">The sequence shown here is derived from an EMBL/GenBank/DDBJ whole genome shotgun (WGS) entry which is preliminary data.</text>
</comment>
<evidence type="ECO:0000256" key="2">
    <source>
        <dbReference type="SAM" id="MobiDB-lite"/>
    </source>
</evidence>
<evidence type="ECO:0000313" key="5">
    <source>
        <dbReference type="EMBL" id="MFD0867938.1"/>
    </source>
</evidence>
<dbReference type="EMBL" id="JBHTIU010000008">
    <property type="protein sequence ID" value="MFD0867938.1"/>
    <property type="molecule type" value="Genomic_DNA"/>
</dbReference>
<comment type="similarity">
    <text evidence="1">Belongs to the bacterial solute-binding protein 8 family.</text>
</comment>
<dbReference type="PROSITE" id="PS51257">
    <property type="entry name" value="PROKAR_LIPOPROTEIN"/>
    <property type="match status" value="1"/>
</dbReference>
<protein>
    <submittedName>
        <fullName evidence="5">ABC transporter substrate-binding protein</fullName>
    </submittedName>
</protein>
<proteinExistence type="inferred from homology"/>
<dbReference type="InterPro" id="IPR002491">
    <property type="entry name" value="ABC_transptr_periplasmic_BD"/>
</dbReference>
<evidence type="ECO:0000256" key="1">
    <source>
        <dbReference type="ARBA" id="ARBA00008814"/>
    </source>
</evidence>
<dbReference type="PANTHER" id="PTHR30535:SF34">
    <property type="entry name" value="MOLYBDATE-BINDING PROTEIN MOLA"/>
    <property type="match status" value="1"/>
</dbReference>
<organism evidence="5 6">
    <name type="scientific">Paenibacillus residui</name>
    <dbReference type="NCBI Taxonomy" id="629724"/>
    <lineage>
        <taxon>Bacteria</taxon>
        <taxon>Bacillati</taxon>
        <taxon>Bacillota</taxon>
        <taxon>Bacilli</taxon>
        <taxon>Bacillales</taxon>
        <taxon>Paenibacillaceae</taxon>
        <taxon>Paenibacillus</taxon>
    </lineage>
</organism>
<dbReference type="Pfam" id="PF01497">
    <property type="entry name" value="Peripla_BP_2"/>
    <property type="match status" value="1"/>
</dbReference>
<dbReference type="PROSITE" id="PS50983">
    <property type="entry name" value="FE_B12_PBP"/>
    <property type="match status" value="1"/>
</dbReference>